<evidence type="ECO:0000313" key="2">
    <source>
        <dbReference type="Proteomes" id="UP000324222"/>
    </source>
</evidence>
<gene>
    <name evidence="1" type="ORF">E2C01_100818</name>
</gene>
<keyword evidence="2" id="KW-1185">Reference proteome</keyword>
<dbReference type="AlphaFoldDB" id="A0A5B7K909"/>
<proteinExistence type="predicted"/>
<name>A0A5B7K909_PORTR</name>
<reference evidence="1 2" key="1">
    <citation type="submission" date="2019-05" db="EMBL/GenBank/DDBJ databases">
        <title>Another draft genome of Portunus trituberculatus and its Hox gene families provides insights of decapod evolution.</title>
        <authorList>
            <person name="Jeong J.-H."/>
            <person name="Song I."/>
            <person name="Kim S."/>
            <person name="Choi T."/>
            <person name="Kim D."/>
            <person name="Ryu S."/>
            <person name="Kim W."/>
        </authorList>
    </citation>
    <scope>NUCLEOTIDE SEQUENCE [LARGE SCALE GENOMIC DNA]</scope>
    <source>
        <tissue evidence="1">Muscle</tissue>
    </source>
</reference>
<comment type="caution">
    <text evidence="1">The sequence shown here is derived from an EMBL/GenBank/DDBJ whole genome shotgun (WGS) entry which is preliminary data.</text>
</comment>
<evidence type="ECO:0000313" key="1">
    <source>
        <dbReference type="EMBL" id="MPD05093.1"/>
    </source>
</evidence>
<organism evidence="1 2">
    <name type="scientific">Portunus trituberculatus</name>
    <name type="common">Swimming crab</name>
    <name type="synonym">Neptunus trituberculatus</name>
    <dbReference type="NCBI Taxonomy" id="210409"/>
    <lineage>
        <taxon>Eukaryota</taxon>
        <taxon>Metazoa</taxon>
        <taxon>Ecdysozoa</taxon>
        <taxon>Arthropoda</taxon>
        <taxon>Crustacea</taxon>
        <taxon>Multicrustacea</taxon>
        <taxon>Malacostraca</taxon>
        <taxon>Eumalacostraca</taxon>
        <taxon>Eucarida</taxon>
        <taxon>Decapoda</taxon>
        <taxon>Pleocyemata</taxon>
        <taxon>Brachyura</taxon>
        <taxon>Eubrachyura</taxon>
        <taxon>Portunoidea</taxon>
        <taxon>Portunidae</taxon>
        <taxon>Portuninae</taxon>
        <taxon>Portunus</taxon>
    </lineage>
</organism>
<sequence>MQTPPQERCVALSGNIATPAATSLAFPPPSPLGWRPPPCGLQTCVVPVCVCVFVRLSFRLRVWGEMSTSDDRHAGYGKAGLQCPISWSSHMWTVFRRCFACQVLARTLTAATGRENHIKYK</sequence>
<accession>A0A5B7K909</accession>
<protein>
    <submittedName>
        <fullName evidence="1">Uncharacterized protein</fullName>
    </submittedName>
</protein>
<dbReference type="EMBL" id="VSRR010144373">
    <property type="protein sequence ID" value="MPD05093.1"/>
    <property type="molecule type" value="Genomic_DNA"/>
</dbReference>
<dbReference type="Proteomes" id="UP000324222">
    <property type="component" value="Unassembled WGS sequence"/>
</dbReference>